<comment type="subunit">
    <text evidence="4">Interacts with translational regulator CsrA and flagellin(s).</text>
</comment>
<keyword evidence="2 4" id="KW-1005">Bacterial flagellum biogenesis</keyword>
<dbReference type="NCBIfam" id="NF009793">
    <property type="entry name" value="PRK13285.1-1"/>
    <property type="match status" value="1"/>
</dbReference>
<reference evidence="5 6" key="1">
    <citation type="submission" date="2021-01" db="EMBL/GenBank/DDBJ databases">
        <title>Genomic Encyclopedia of Type Strains, Phase IV (KMG-IV): sequencing the most valuable type-strain genomes for metagenomic binning, comparative biology and taxonomic classification.</title>
        <authorList>
            <person name="Goeker M."/>
        </authorList>
    </citation>
    <scope>NUCLEOTIDE SEQUENCE [LARGE SCALE GENOMIC DNA]</scope>
    <source>
        <strain evidence="5 6">DSM 100968</strain>
    </source>
</reference>
<dbReference type="SUPFAM" id="SSF141457">
    <property type="entry name" value="BH3618-like"/>
    <property type="match status" value="1"/>
</dbReference>
<dbReference type="RefSeq" id="WP_205005597.1">
    <property type="nucleotide sequence ID" value="NZ_CBCRXA010000016.1"/>
</dbReference>
<dbReference type="Gene3D" id="2.30.290.10">
    <property type="entry name" value="BH3618-like"/>
    <property type="match status" value="1"/>
</dbReference>
<sequence length="145" mass="16643">MKIQTKYFGEQEISESDILSFPSGLPGFAQERRFILQPFSEVFSILQSLDQPQLAFVVTSPYLFFENYTLDLPDVFVQQLSIEKPEDVTVWVIVSVQAPLSESTANLKAPIVLNMRQNLGKQYIAEQSTYSLRERLMMQSLEKRA</sequence>
<comment type="similarity">
    <text evidence="4">Belongs to the FliW family.</text>
</comment>
<comment type="subcellular location">
    <subcellularLocation>
        <location evidence="4">Cytoplasm</location>
    </subcellularLocation>
</comment>
<evidence type="ECO:0000256" key="1">
    <source>
        <dbReference type="ARBA" id="ARBA00022490"/>
    </source>
</evidence>
<keyword evidence="5" id="KW-0282">Flagellum</keyword>
<dbReference type="InterPro" id="IPR024046">
    <property type="entry name" value="Flagellar_assmbl_FliW_dom_sf"/>
</dbReference>
<dbReference type="Pfam" id="PF02623">
    <property type="entry name" value="FliW"/>
    <property type="match status" value="1"/>
</dbReference>
<proteinExistence type="inferred from homology"/>
<evidence type="ECO:0000313" key="6">
    <source>
        <dbReference type="Proteomes" id="UP000823201"/>
    </source>
</evidence>
<evidence type="ECO:0000256" key="4">
    <source>
        <dbReference type="HAMAP-Rule" id="MF_01185"/>
    </source>
</evidence>
<accession>A0ABS2Q640</accession>
<gene>
    <name evidence="4" type="primary">fliW</name>
    <name evidence="5" type="ORF">JOC27_000698</name>
</gene>
<protein>
    <recommendedName>
        <fullName evidence="4">Flagellar assembly factor FliW</fullName>
    </recommendedName>
</protein>
<dbReference type="PANTHER" id="PTHR39190:SF1">
    <property type="entry name" value="FLAGELLAR ASSEMBLY FACTOR FLIW"/>
    <property type="match status" value="1"/>
</dbReference>
<comment type="caution">
    <text evidence="5">The sequence shown here is derived from an EMBL/GenBank/DDBJ whole genome shotgun (WGS) entry which is preliminary data.</text>
</comment>
<dbReference type="HAMAP" id="MF_01185">
    <property type="entry name" value="FliW"/>
    <property type="match status" value="1"/>
</dbReference>
<evidence type="ECO:0000313" key="5">
    <source>
        <dbReference type="EMBL" id="MBM7657257.1"/>
    </source>
</evidence>
<dbReference type="Proteomes" id="UP000823201">
    <property type="component" value="Unassembled WGS sequence"/>
</dbReference>
<organism evidence="5 6">
    <name type="scientific">Sporolactobacillus spathodeae</name>
    <dbReference type="NCBI Taxonomy" id="1465502"/>
    <lineage>
        <taxon>Bacteria</taxon>
        <taxon>Bacillati</taxon>
        <taxon>Bacillota</taxon>
        <taxon>Bacilli</taxon>
        <taxon>Bacillales</taxon>
        <taxon>Sporolactobacillaceae</taxon>
        <taxon>Sporolactobacillus</taxon>
    </lineage>
</organism>
<dbReference type="InterPro" id="IPR003775">
    <property type="entry name" value="Flagellar_assembly_factor_FliW"/>
</dbReference>
<dbReference type="PANTHER" id="PTHR39190">
    <property type="entry name" value="FLAGELLAR ASSEMBLY FACTOR FLIW"/>
    <property type="match status" value="1"/>
</dbReference>
<keyword evidence="5" id="KW-0969">Cilium</keyword>
<evidence type="ECO:0000256" key="2">
    <source>
        <dbReference type="ARBA" id="ARBA00022795"/>
    </source>
</evidence>
<keyword evidence="6" id="KW-1185">Reference proteome</keyword>
<keyword evidence="5" id="KW-0966">Cell projection</keyword>
<keyword evidence="4" id="KW-0143">Chaperone</keyword>
<name>A0ABS2Q640_9BACL</name>
<evidence type="ECO:0000256" key="3">
    <source>
        <dbReference type="ARBA" id="ARBA00022845"/>
    </source>
</evidence>
<comment type="function">
    <text evidence="4">Acts as an anti-CsrA protein, binds CsrA and prevents it from repressing translation of its target genes, one of which is flagellin. Binds to flagellin and participates in the assembly of the flagellum.</text>
</comment>
<dbReference type="EMBL" id="JAFBEV010000004">
    <property type="protein sequence ID" value="MBM7657257.1"/>
    <property type="molecule type" value="Genomic_DNA"/>
</dbReference>
<keyword evidence="3 4" id="KW-0810">Translation regulation</keyword>
<keyword evidence="1 4" id="KW-0963">Cytoplasm</keyword>